<reference evidence="2 3" key="1">
    <citation type="journal article" date="2013" name="Curr. Biol.">
        <title>The Genome of the Foraminiferan Reticulomyxa filosa.</title>
        <authorList>
            <person name="Glockner G."/>
            <person name="Hulsmann N."/>
            <person name="Schleicher M."/>
            <person name="Noegel A.A."/>
            <person name="Eichinger L."/>
            <person name="Gallinger C."/>
            <person name="Pawlowski J."/>
            <person name="Sierra R."/>
            <person name="Euteneuer U."/>
            <person name="Pillet L."/>
            <person name="Moustafa A."/>
            <person name="Platzer M."/>
            <person name="Groth M."/>
            <person name="Szafranski K."/>
            <person name="Schliwa M."/>
        </authorList>
    </citation>
    <scope>NUCLEOTIDE SEQUENCE [LARGE SCALE GENOMIC DNA]</scope>
</reference>
<accession>X6MFI3</accession>
<protein>
    <submittedName>
        <fullName evidence="2">Uncharacterized protein</fullName>
    </submittedName>
</protein>
<comment type="caution">
    <text evidence="2">The sequence shown here is derived from an EMBL/GenBank/DDBJ whole genome shotgun (WGS) entry which is preliminary data.</text>
</comment>
<proteinExistence type="predicted"/>
<organism evidence="2 3">
    <name type="scientific">Reticulomyxa filosa</name>
    <dbReference type="NCBI Taxonomy" id="46433"/>
    <lineage>
        <taxon>Eukaryota</taxon>
        <taxon>Sar</taxon>
        <taxon>Rhizaria</taxon>
        <taxon>Retaria</taxon>
        <taxon>Foraminifera</taxon>
        <taxon>Monothalamids</taxon>
        <taxon>Reticulomyxidae</taxon>
        <taxon>Reticulomyxa</taxon>
    </lineage>
</organism>
<feature type="compositionally biased region" description="Basic and acidic residues" evidence="1">
    <location>
        <begin position="112"/>
        <end position="125"/>
    </location>
</feature>
<evidence type="ECO:0000256" key="1">
    <source>
        <dbReference type="SAM" id="MobiDB-lite"/>
    </source>
</evidence>
<gene>
    <name evidence="2" type="ORF">RFI_24990</name>
</gene>
<sequence length="195" mass="22599">MRQPIVTKVNALNSNFWCCCVSPRNFLITGFKKYFPMIPYFRCKNCFSNTVCLCFILGKRSSQNLRREEMEEIVDVNDASFWDHPALLQYTKEISTKTELNEIPTQKQNSESAEKYCNDNTETKENPSPWSAFFSQKRTFSRSNIKIDDVQTKTPCELQPIDFLEDAIPLCSGHQLPMIQKLITNMGPNKGKAFW</sequence>
<dbReference type="Proteomes" id="UP000023152">
    <property type="component" value="Unassembled WGS sequence"/>
</dbReference>
<evidence type="ECO:0000313" key="2">
    <source>
        <dbReference type="EMBL" id="ETO12386.1"/>
    </source>
</evidence>
<name>X6MFI3_RETFI</name>
<feature type="region of interest" description="Disordered" evidence="1">
    <location>
        <begin position="103"/>
        <end position="129"/>
    </location>
</feature>
<keyword evidence="3" id="KW-1185">Reference proteome</keyword>
<dbReference type="EMBL" id="ASPP01021455">
    <property type="protein sequence ID" value="ETO12386.1"/>
    <property type="molecule type" value="Genomic_DNA"/>
</dbReference>
<evidence type="ECO:0000313" key="3">
    <source>
        <dbReference type="Proteomes" id="UP000023152"/>
    </source>
</evidence>
<dbReference type="AlphaFoldDB" id="X6MFI3"/>